<keyword evidence="3 4" id="KW-0732">Signal</keyword>
<gene>
    <name evidence="5" type="ORF">WI372_05755</name>
</gene>
<dbReference type="RefSeq" id="WP_405284710.1">
    <property type="nucleotide sequence ID" value="NZ_CP144380.1"/>
</dbReference>
<evidence type="ECO:0000256" key="3">
    <source>
        <dbReference type="ARBA" id="ARBA00022729"/>
    </source>
</evidence>
<organism evidence="5 6">
    <name type="scientific">Gaopeijia maritima</name>
    <dbReference type="NCBI Taxonomy" id="3119007"/>
    <lineage>
        <taxon>Bacteria</taxon>
        <taxon>Pseudomonadati</taxon>
        <taxon>Gemmatimonadota</taxon>
        <taxon>Longimicrobiia</taxon>
        <taxon>Gaopeijiales</taxon>
        <taxon>Gaopeijiaceae</taxon>
        <taxon>Gaopeijia</taxon>
    </lineage>
</organism>
<name>A0ABU9E6X0_9BACT</name>
<dbReference type="InterPro" id="IPR017850">
    <property type="entry name" value="Alkaline_phosphatase_core_sf"/>
</dbReference>
<reference evidence="5 6" key="1">
    <citation type="submission" date="2024-02" db="EMBL/GenBank/DDBJ databases">
        <title>A novel Gemmatimonadota bacterium.</title>
        <authorList>
            <person name="Du Z.-J."/>
            <person name="Ye Y.-Q."/>
        </authorList>
    </citation>
    <scope>NUCLEOTIDE SEQUENCE [LARGE SCALE GENOMIC DNA]</scope>
    <source>
        <strain evidence="5 6">DH-20</strain>
    </source>
</reference>
<sequence length="539" mass="57986">MPAPRRPIPALLAALILSACGAGDEARSPQADPGVDRAGPARSAPDGARLGVVVVVDQLRSDLLTRYDDLFTGGFRRLLDGGAVFTNTTHDHAETATAPGHTTIATGRFPRAHGVSANSWYEHVEGDVWRSRYAVADTAVSILADPGLPGRSPANIRVDGLGDWVRSFDADARVIGISRKDRGAIPLTGHAAQDAYWLALSDGVAGFTTSTWYHDELPEWVRSANAELTPTLWGDTVWVWQGEDGVRDRARPDEAPYEADGVHTTLPHHSFTEVDMMDRGAWGDWLEDSPATDRAVTTLARHALDALDLGRRGPVDLLAVSYSATDGVGHTFGPLSLEQLDNLLRLDRELDMLMDALDRAVGENAWTLVLTADHGAADAPEWRVEQGRPGHRVTREERQAADGALAGVTRGDGGVAAAEALVAAGLAADAYPFERLRAGTSTDTLEQLFMNGFVEDRVPAFPGFEVAARMPEGWMDEEFGSTHGSPYHYDRWVPFIVYGPGAAAGVYPERASTVDIAPTLAALLGLPFPDDVDGIPRMR</sequence>
<feature type="chain" id="PRO_5046670132" evidence="4">
    <location>
        <begin position="22"/>
        <end position="539"/>
    </location>
</feature>
<dbReference type="Proteomes" id="UP001484239">
    <property type="component" value="Unassembled WGS sequence"/>
</dbReference>
<dbReference type="PIRSF" id="PIRSF031924">
    <property type="entry name" value="Pi-irrepressible_AP"/>
    <property type="match status" value="1"/>
</dbReference>
<proteinExistence type="predicted"/>
<evidence type="ECO:0000313" key="5">
    <source>
        <dbReference type="EMBL" id="MEK9500474.1"/>
    </source>
</evidence>
<feature type="signal peptide" evidence="4">
    <location>
        <begin position="1"/>
        <end position="21"/>
    </location>
</feature>
<evidence type="ECO:0000313" key="6">
    <source>
        <dbReference type="Proteomes" id="UP001484239"/>
    </source>
</evidence>
<evidence type="ECO:0000256" key="4">
    <source>
        <dbReference type="SAM" id="SignalP"/>
    </source>
</evidence>
<dbReference type="PROSITE" id="PS51257">
    <property type="entry name" value="PROKAR_LIPOPROTEIN"/>
    <property type="match status" value="1"/>
</dbReference>
<dbReference type="PANTHER" id="PTHR10151">
    <property type="entry name" value="ECTONUCLEOTIDE PYROPHOSPHATASE/PHOSPHODIESTERASE"/>
    <property type="match status" value="1"/>
</dbReference>
<protein>
    <submittedName>
        <fullName evidence="5">Alkaline phosphatase family protein</fullName>
    </submittedName>
</protein>
<dbReference type="EMBL" id="JBBHLI010000002">
    <property type="protein sequence ID" value="MEK9500474.1"/>
    <property type="molecule type" value="Genomic_DNA"/>
</dbReference>
<keyword evidence="1" id="KW-0597">Phosphoprotein</keyword>
<comment type="caution">
    <text evidence="5">The sequence shown here is derived from an EMBL/GenBank/DDBJ whole genome shotgun (WGS) entry which is preliminary data.</text>
</comment>
<dbReference type="PANTHER" id="PTHR10151:SF120">
    <property type="entry name" value="BIS(5'-ADENOSYL)-TRIPHOSPHATASE"/>
    <property type="match status" value="1"/>
</dbReference>
<dbReference type="SUPFAM" id="SSF53649">
    <property type="entry name" value="Alkaline phosphatase-like"/>
    <property type="match status" value="1"/>
</dbReference>
<evidence type="ECO:0000256" key="1">
    <source>
        <dbReference type="ARBA" id="ARBA00022553"/>
    </source>
</evidence>
<keyword evidence="6" id="KW-1185">Reference proteome</keyword>
<dbReference type="InterPro" id="IPR002591">
    <property type="entry name" value="Phosphodiest/P_Trfase"/>
</dbReference>
<dbReference type="InterPro" id="IPR026263">
    <property type="entry name" value="Alkaline_phosphatase_prok"/>
</dbReference>
<accession>A0ABU9E6X0</accession>
<dbReference type="Gene3D" id="3.40.720.10">
    <property type="entry name" value="Alkaline Phosphatase, subunit A"/>
    <property type="match status" value="2"/>
</dbReference>
<dbReference type="Pfam" id="PF01663">
    <property type="entry name" value="Phosphodiest"/>
    <property type="match status" value="1"/>
</dbReference>
<evidence type="ECO:0000256" key="2">
    <source>
        <dbReference type="ARBA" id="ARBA00022723"/>
    </source>
</evidence>
<keyword evidence="2" id="KW-0479">Metal-binding</keyword>